<feature type="transmembrane region" description="Helical" evidence="12">
    <location>
        <begin position="157"/>
        <end position="181"/>
    </location>
</feature>
<evidence type="ECO:0000313" key="14">
    <source>
        <dbReference type="EMBL" id="KPC53554.1"/>
    </source>
</evidence>
<dbReference type="AlphaFoldDB" id="A0A0N0XJS5"/>
<dbReference type="PATRIC" id="fig|857265.3.peg.1750"/>
<reference evidence="14 15" key="1">
    <citation type="submission" date="2015-07" db="EMBL/GenBank/DDBJ databases">
        <title>Draft genome sequence of the Amantichitinum ursilacus IGB-41, a new chitin-degrading bacterium.</title>
        <authorList>
            <person name="Kirstahler P."/>
            <person name="Guenther M."/>
            <person name="Grumaz C."/>
            <person name="Rupp S."/>
            <person name="Zibek S."/>
            <person name="Sohn K."/>
        </authorList>
    </citation>
    <scope>NUCLEOTIDE SEQUENCE [LARGE SCALE GENOMIC DNA]</scope>
    <source>
        <strain evidence="14 15">IGB-41</strain>
    </source>
</reference>
<name>A0A0N0XJS5_9NEIS</name>
<dbReference type="SUPFAM" id="SSF81653">
    <property type="entry name" value="Calcium ATPase, transduction domain A"/>
    <property type="match status" value="1"/>
</dbReference>
<feature type="transmembrane region" description="Helical" evidence="12">
    <location>
        <begin position="127"/>
        <end position="145"/>
    </location>
</feature>
<dbReference type="SUPFAM" id="SSF55008">
    <property type="entry name" value="HMA, heavy metal-associated domain"/>
    <property type="match status" value="1"/>
</dbReference>
<dbReference type="PRINTS" id="PR00119">
    <property type="entry name" value="CATATPASE"/>
</dbReference>
<organism evidence="14 15">
    <name type="scientific">Amantichitinum ursilacus</name>
    <dbReference type="NCBI Taxonomy" id="857265"/>
    <lineage>
        <taxon>Bacteria</taxon>
        <taxon>Pseudomonadati</taxon>
        <taxon>Pseudomonadota</taxon>
        <taxon>Betaproteobacteria</taxon>
        <taxon>Neisseriales</taxon>
        <taxon>Chitinibacteraceae</taxon>
        <taxon>Amantichitinum</taxon>
    </lineage>
</organism>
<gene>
    <name evidence="14" type="primary">copA_2</name>
    <name evidence="14" type="ORF">WG78_08535</name>
</gene>
<dbReference type="Gene3D" id="2.70.150.10">
    <property type="entry name" value="Calcium-transporting ATPase, cytoplasmic transduction domain A"/>
    <property type="match status" value="1"/>
</dbReference>
<evidence type="ECO:0000256" key="5">
    <source>
        <dbReference type="ARBA" id="ARBA00022741"/>
    </source>
</evidence>
<dbReference type="STRING" id="857265.WG78_08535"/>
<keyword evidence="4 12" id="KW-0479">Metal-binding</keyword>
<feature type="transmembrane region" description="Helical" evidence="12">
    <location>
        <begin position="95"/>
        <end position="115"/>
    </location>
</feature>
<feature type="transmembrane region" description="Helical" evidence="12">
    <location>
        <begin position="187"/>
        <end position="205"/>
    </location>
</feature>
<evidence type="ECO:0000313" key="15">
    <source>
        <dbReference type="Proteomes" id="UP000037939"/>
    </source>
</evidence>
<dbReference type="GO" id="GO:0055070">
    <property type="term" value="P:copper ion homeostasis"/>
    <property type="evidence" value="ECO:0007669"/>
    <property type="project" value="TreeGrafter"/>
</dbReference>
<evidence type="ECO:0000256" key="10">
    <source>
        <dbReference type="ARBA" id="ARBA00038904"/>
    </source>
</evidence>
<dbReference type="PROSITE" id="PS01229">
    <property type="entry name" value="COF_2"/>
    <property type="match status" value="1"/>
</dbReference>
<dbReference type="SFLD" id="SFLDS00003">
    <property type="entry name" value="Haloacid_Dehalogenase"/>
    <property type="match status" value="1"/>
</dbReference>
<evidence type="ECO:0000256" key="9">
    <source>
        <dbReference type="ARBA" id="ARBA00023136"/>
    </source>
</evidence>
<keyword evidence="8 12" id="KW-1133">Transmembrane helix</keyword>
<sequence>MTAETTLVPGPNETRSFAIEGMTCAACAARIEKVLNRLPGVQAQVNLATEVAQIELPAGQYSPEQLIATVQKAGYQAQLLADATPPAPSDHRASAWVWLLPALLTAPLWLDMLAMLSSAHSWMLPRYWQLILATAVQFGPGLRFYRGAWHSVRGGGANMDVLIALGTSVAWLFSAVVVLAGAEAQPVYFEASATVITLVCLGKWLEARAKQRASQAMSRLLQLQPKMARIEREGQVSEVEISSLRRGDVLIVRHGEVIAADAVVIEGQAAVDESMLTGESVPVHKGVDDAVYAATRNQDGMLRCRVSATGQGTQLAQIIRLVSAAQGSRAPIQQLADRISAVFVPSVLAIALAVFALSWWWLGAAVPAMIHAVSVLVIACPCALGLATPSAVMVGVGRGAKLGLLFRNAGALEHAAALDTLVLDKTGTLTTGRPALRRIDVIAGNDTLEHLLQIAASLEAGSEHPLAHALIEAAAQRQLPLLPVAQFKVEPGLGVSGAVEGHGGWQVGRPDWLAPATPLAAGQQDETVIGLARDGQLLATFALADQIRPDARAAISALRAMGIRPVMLTGDRRATAQWVAQQVGIDEIHAEAMPGGKSSVIAQLRASGRRVAMVGDGINDAPALAAADVSFAMGSGSDVAVEAADVTLLRNDLRILPQALALARTTLRRIRQNLFFAFIYNVLGIPLAAIGLLSPALAGTAMALSSVSVLLNALRGWQAPALAPITQPEGATDHANHHA</sequence>
<dbReference type="NCBIfam" id="TIGR01525">
    <property type="entry name" value="ATPase-IB_hvy"/>
    <property type="match status" value="1"/>
</dbReference>
<dbReference type="InterPro" id="IPR036412">
    <property type="entry name" value="HAD-like_sf"/>
</dbReference>
<dbReference type="Pfam" id="PF00403">
    <property type="entry name" value="HMA"/>
    <property type="match status" value="1"/>
</dbReference>
<feature type="transmembrane region" description="Helical" evidence="12">
    <location>
        <begin position="674"/>
        <end position="690"/>
    </location>
</feature>
<dbReference type="InterPro" id="IPR036163">
    <property type="entry name" value="HMA_dom_sf"/>
</dbReference>
<evidence type="ECO:0000256" key="1">
    <source>
        <dbReference type="ARBA" id="ARBA00004127"/>
    </source>
</evidence>
<dbReference type="InterPro" id="IPR023214">
    <property type="entry name" value="HAD_sf"/>
</dbReference>
<dbReference type="InterPro" id="IPR006121">
    <property type="entry name" value="HMA_dom"/>
</dbReference>
<dbReference type="PROSITE" id="PS00154">
    <property type="entry name" value="ATPASE_E1_E2"/>
    <property type="match status" value="1"/>
</dbReference>
<dbReference type="GO" id="GO:0043682">
    <property type="term" value="F:P-type divalent copper transporter activity"/>
    <property type="evidence" value="ECO:0007669"/>
    <property type="project" value="UniProtKB-EC"/>
</dbReference>
<dbReference type="PROSITE" id="PS01047">
    <property type="entry name" value="HMA_1"/>
    <property type="match status" value="1"/>
</dbReference>
<keyword evidence="6 12" id="KW-0067">ATP-binding</keyword>
<dbReference type="Gene3D" id="3.40.1110.10">
    <property type="entry name" value="Calcium-transporting ATPase, cytoplasmic domain N"/>
    <property type="match status" value="1"/>
</dbReference>
<dbReference type="CDD" id="cd02094">
    <property type="entry name" value="P-type_ATPase_Cu-like"/>
    <property type="match status" value="1"/>
</dbReference>
<dbReference type="Pfam" id="PF00702">
    <property type="entry name" value="Hydrolase"/>
    <property type="match status" value="1"/>
</dbReference>
<dbReference type="NCBIfam" id="TIGR01511">
    <property type="entry name" value="ATPase-IB1_Cu"/>
    <property type="match status" value="1"/>
</dbReference>
<dbReference type="Pfam" id="PF00122">
    <property type="entry name" value="E1-E2_ATPase"/>
    <property type="match status" value="1"/>
</dbReference>
<feature type="transmembrane region" description="Helical" evidence="12">
    <location>
        <begin position="368"/>
        <end position="397"/>
    </location>
</feature>
<comment type="caution">
    <text evidence="14">The sequence shown here is derived from an EMBL/GenBank/DDBJ whole genome shotgun (WGS) entry which is preliminary data.</text>
</comment>
<evidence type="ECO:0000256" key="11">
    <source>
        <dbReference type="ARBA" id="ARBA00047424"/>
    </source>
</evidence>
<keyword evidence="15" id="KW-1185">Reference proteome</keyword>
<comment type="catalytic activity">
    <reaction evidence="11">
        <text>Cu(2+)(in) + ATP + H2O = Cu(2+)(out) + ADP + phosphate + H(+)</text>
        <dbReference type="Rhea" id="RHEA:10376"/>
        <dbReference type="ChEBI" id="CHEBI:15377"/>
        <dbReference type="ChEBI" id="CHEBI:15378"/>
        <dbReference type="ChEBI" id="CHEBI:29036"/>
        <dbReference type="ChEBI" id="CHEBI:30616"/>
        <dbReference type="ChEBI" id="CHEBI:43474"/>
        <dbReference type="ChEBI" id="CHEBI:456216"/>
        <dbReference type="EC" id="7.2.2.9"/>
    </reaction>
</comment>
<dbReference type="EC" id="7.2.2.9" evidence="10"/>
<comment type="similarity">
    <text evidence="2 12">Belongs to the cation transport ATPase (P-type) (TC 3.A.3) family. Type IB subfamily.</text>
</comment>
<dbReference type="FunFam" id="3.30.70.100:FF:000005">
    <property type="entry name" value="Copper-exporting P-type ATPase A"/>
    <property type="match status" value="1"/>
</dbReference>
<evidence type="ECO:0000256" key="2">
    <source>
        <dbReference type="ARBA" id="ARBA00006024"/>
    </source>
</evidence>
<dbReference type="GO" id="GO:0012505">
    <property type="term" value="C:endomembrane system"/>
    <property type="evidence" value="ECO:0007669"/>
    <property type="project" value="UniProtKB-SubCell"/>
</dbReference>
<dbReference type="InterPro" id="IPR023298">
    <property type="entry name" value="ATPase_P-typ_TM_dom_sf"/>
</dbReference>
<dbReference type="OrthoDB" id="8552908at2"/>
<keyword evidence="3 12" id="KW-0812">Transmembrane</keyword>
<dbReference type="PANTHER" id="PTHR43520:SF8">
    <property type="entry name" value="P-TYPE CU(+) TRANSPORTER"/>
    <property type="match status" value="1"/>
</dbReference>
<keyword evidence="9 12" id="KW-0472">Membrane</keyword>
<dbReference type="PROSITE" id="PS50846">
    <property type="entry name" value="HMA_2"/>
    <property type="match status" value="1"/>
</dbReference>
<dbReference type="Gene3D" id="3.30.70.100">
    <property type="match status" value="1"/>
</dbReference>
<dbReference type="InterPro" id="IPR027256">
    <property type="entry name" value="P-typ_ATPase_IB"/>
</dbReference>
<dbReference type="GO" id="GO:0016887">
    <property type="term" value="F:ATP hydrolysis activity"/>
    <property type="evidence" value="ECO:0007669"/>
    <property type="project" value="InterPro"/>
</dbReference>
<evidence type="ECO:0000256" key="3">
    <source>
        <dbReference type="ARBA" id="ARBA00022692"/>
    </source>
</evidence>
<dbReference type="RefSeq" id="WP_053937367.1">
    <property type="nucleotide sequence ID" value="NZ_LAQT01000006.1"/>
</dbReference>
<keyword evidence="5 12" id="KW-0547">Nucleotide-binding</keyword>
<feature type="transmembrane region" description="Helical" evidence="12">
    <location>
        <begin position="339"/>
        <end position="362"/>
    </location>
</feature>
<evidence type="ECO:0000256" key="7">
    <source>
        <dbReference type="ARBA" id="ARBA00022967"/>
    </source>
</evidence>
<comment type="subcellular location">
    <subcellularLocation>
        <location evidence="12">Cell membrane</location>
    </subcellularLocation>
    <subcellularLocation>
        <location evidence="1">Endomembrane system</location>
        <topology evidence="1">Multi-pass membrane protein</topology>
    </subcellularLocation>
</comment>
<proteinExistence type="inferred from homology"/>
<dbReference type="CDD" id="cd00371">
    <property type="entry name" value="HMA"/>
    <property type="match status" value="1"/>
</dbReference>
<dbReference type="GO" id="GO:0005524">
    <property type="term" value="F:ATP binding"/>
    <property type="evidence" value="ECO:0007669"/>
    <property type="project" value="UniProtKB-UniRule"/>
</dbReference>
<dbReference type="SUPFAM" id="SSF56784">
    <property type="entry name" value="HAD-like"/>
    <property type="match status" value="1"/>
</dbReference>
<evidence type="ECO:0000256" key="8">
    <source>
        <dbReference type="ARBA" id="ARBA00022989"/>
    </source>
</evidence>
<dbReference type="InterPro" id="IPR044492">
    <property type="entry name" value="P_typ_ATPase_HD_dom"/>
</dbReference>
<evidence type="ECO:0000256" key="6">
    <source>
        <dbReference type="ARBA" id="ARBA00022840"/>
    </source>
</evidence>
<accession>A0A0N0XJS5</accession>
<dbReference type="SFLD" id="SFLDF00027">
    <property type="entry name" value="p-type_atpase"/>
    <property type="match status" value="1"/>
</dbReference>
<dbReference type="GO" id="GO:0005886">
    <property type="term" value="C:plasma membrane"/>
    <property type="evidence" value="ECO:0007669"/>
    <property type="project" value="UniProtKB-SubCell"/>
</dbReference>
<dbReference type="NCBIfam" id="TIGR01494">
    <property type="entry name" value="ATPase_P-type"/>
    <property type="match status" value="1"/>
</dbReference>
<dbReference type="InterPro" id="IPR018303">
    <property type="entry name" value="ATPase_P-typ_P_site"/>
</dbReference>
<dbReference type="SFLD" id="SFLDG00002">
    <property type="entry name" value="C1.7:_P-type_atpase_like"/>
    <property type="match status" value="1"/>
</dbReference>
<keyword evidence="7" id="KW-1278">Translocase</keyword>
<protein>
    <recommendedName>
        <fullName evidence="10">P-type Cu(2+) transporter</fullName>
        <ecNumber evidence="10">7.2.2.9</ecNumber>
    </recommendedName>
</protein>
<dbReference type="GO" id="GO:0005507">
    <property type="term" value="F:copper ion binding"/>
    <property type="evidence" value="ECO:0007669"/>
    <property type="project" value="TreeGrafter"/>
</dbReference>
<dbReference type="InterPro" id="IPR001757">
    <property type="entry name" value="P_typ_ATPase"/>
</dbReference>
<dbReference type="PANTHER" id="PTHR43520">
    <property type="entry name" value="ATP7, ISOFORM B"/>
    <property type="match status" value="1"/>
</dbReference>
<feature type="domain" description="HMA" evidence="13">
    <location>
        <begin position="13"/>
        <end position="78"/>
    </location>
</feature>
<dbReference type="FunFam" id="2.70.150.10:FF:000002">
    <property type="entry name" value="Copper-transporting ATPase 1, putative"/>
    <property type="match status" value="1"/>
</dbReference>
<dbReference type="Proteomes" id="UP000037939">
    <property type="component" value="Unassembled WGS sequence"/>
</dbReference>
<dbReference type="Gene3D" id="3.40.50.1000">
    <property type="entry name" value="HAD superfamily/HAD-like"/>
    <property type="match status" value="1"/>
</dbReference>
<dbReference type="EMBL" id="LAQT01000006">
    <property type="protein sequence ID" value="KPC53554.1"/>
    <property type="molecule type" value="Genomic_DNA"/>
</dbReference>
<dbReference type="PRINTS" id="PR00120">
    <property type="entry name" value="HATPASE"/>
</dbReference>
<evidence type="ECO:0000259" key="13">
    <source>
        <dbReference type="PROSITE" id="PS50846"/>
    </source>
</evidence>
<dbReference type="SUPFAM" id="SSF81665">
    <property type="entry name" value="Calcium ATPase, transmembrane domain M"/>
    <property type="match status" value="1"/>
</dbReference>
<dbReference type="InterPro" id="IPR017969">
    <property type="entry name" value="Heavy-metal-associated_CS"/>
</dbReference>
<dbReference type="InterPro" id="IPR023299">
    <property type="entry name" value="ATPase_P-typ_cyto_dom_N"/>
</dbReference>
<keyword evidence="12" id="KW-1003">Cell membrane</keyword>
<dbReference type="InterPro" id="IPR008250">
    <property type="entry name" value="ATPase_P-typ_transduc_dom_A_sf"/>
</dbReference>
<evidence type="ECO:0000256" key="12">
    <source>
        <dbReference type="RuleBase" id="RU362081"/>
    </source>
</evidence>
<evidence type="ECO:0000256" key="4">
    <source>
        <dbReference type="ARBA" id="ARBA00022723"/>
    </source>
</evidence>
<dbReference type="InterPro" id="IPR059000">
    <property type="entry name" value="ATPase_P-type_domA"/>
</dbReference>
<keyword evidence="14" id="KW-0378">Hydrolase</keyword>